<sequence length="75" mass="8368">MISLKKLSFFMMLYVVIQFSLIVSPTVEASEAGQFNPIRLQTGFFGPSFGGIMGMDIDKDGNIYVVDHHTHSLEI</sequence>
<dbReference type="EMBL" id="LGCI01000005">
    <property type="protein sequence ID" value="KOY82761.1"/>
    <property type="molecule type" value="Genomic_DNA"/>
</dbReference>
<accession>A0A0N0UWY8</accession>
<gene>
    <name evidence="1" type="ORF">ADM90_05360</name>
</gene>
<dbReference type="STRING" id="33935.ADM90_05360"/>
<name>A0A0N0UWY8_9BACI</name>
<evidence type="ECO:0000313" key="1">
    <source>
        <dbReference type="EMBL" id="KOY82761.1"/>
    </source>
</evidence>
<dbReference type="RefSeq" id="WP_053994001.1">
    <property type="nucleotide sequence ID" value="NZ_CP065643.1"/>
</dbReference>
<dbReference type="AlphaFoldDB" id="A0A0N0UWY8"/>
<reference evidence="1 2" key="1">
    <citation type="submission" date="2015-07" db="EMBL/GenBank/DDBJ databases">
        <title>Genome sequencing project for genomic taxonomy and phylogenomics of Bacillus-like bacteria.</title>
        <authorList>
            <person name="Liu B."/>
            <person name="Wang J."/>
            <person name="Zhu Y."/>
            <person name="Liu G."/>
            <person name="Chen Q."/>
            <person name="Chen Z."/>
            <person name="Che J."/>
            <person name="Ge C."/>
            <person name="Shi H."/>
            <person name="Pan Z."/>
            <person name="Liu X."/>
        </authorList>
    </citation>
    <scope>NUCLEOTIDE SEQUENCE [LARGE SCALE GENOMIC DNA]</scope>
    <source>
        <strain evidence="1 2">DSM 54</strain>
    </source>
</reference>
<organism evidence="1 2">
    <name type="scientific">Lysinibacillus macroides</name>
    <dbReference type="NCBI Taxonomy" id="33935"/>
    <lineage>
        <taxon>Bacteria</taxon>
        <taxon>Bacillati</taxon>
        <taxon>Bacillota</taxon>
        <taxon>Bacilli</taxon>
        <taxon>Bacillales</taxon>
        <taxon>Bacillaceae</taxon>
        <taxon>Lysinibacillus</taxon>
    </lineage>
</organism>
<proteinExistence type="predicted"/>
<dbReference type="Proteomes" id="UP000037977">
    <property type="component" value="Unassembled WGS sequence"/>
</dbReference>
<protein>
    <submittedName>
        <fullName evidence="1">Uncharacterized protein</fullName>
    </submittedName>
</protein>
<evidence type="ECO:0000313" key="2">
    <source>
        <dbReference type="Proteomes" id="UP000037977"/>
    </source>
</evidence>
<keyword evidence="2" id="KW-1185">Reference proteome</keyword>
<comment type="caution">
    <text evidence="1">The sequence shown here is derived from an EMBL/GenBank/DDBJ whole genome shotgun (WGS) entry which is preliminary data.</text>
</comment>